<sequence length="755" mass="85075">MPRVQSTSFAIDREWAESLRGLRMNVPDDWWPGFTGENLNGGVIARVDLDIATNNHFQLELDNEPGSFYAMRYDAVIHYADETHRSYSSFRLPAHALSDPAGEVVTVEDVDEDDDYDDDFLTPPPARNKRRRLQKKQSTINPDSILLGEEGTADGGSADGVREVVRPARGRGGIGAAAPRTFKMTKSKDWTKVDAANPGRHIDPILFIGLNEFFGVNMTDAEMEGGSRGGFPSIDDCWSTRCPLDAIAPLKESMPRNAFTDMYRCLHFRDDFNEDEEWSDIFFDEKHVLPKTAKHRQKFGEVEDAINRRWKECVTAGMALTHDESRNPGWYHNVITIGPEPKPIQTGATLHSLAVSFGILAGYKLHARTFGGRSDGDLDMRHENVVTIQKWINLMSLMIDEYKGKGRYVTMDSAYMGDIMAQVGREVWGMNMVGTVQCNRSGAPDTKATTKKMKPGTYETTMWQHNNKPLVFAAWGDNSVVKTLSNCHGPVILPAGEGVSRKRKGADGRRERESTEVTCPAQMKYYCETFHLIDKGNGAEAPYDMGGKSRKHNWTPKIIFRLINMTMINAYRIYKALVVTRTPDRRLLSMKEAIKEITFSLMQRGNPMRKREPFHPGPKVDLSRILGWVSGNKVRSDAEHQVAAEPARQEKWSAWRILSRMLKTQTWRTHQSVGAKKRGRGKCCWENCPGLKATNAKRKRSYDTVMICEQCSAKVGSNVWLCSGQKGDDVLPCHIDYHKKHFNEVDGGGVRNSTN</sequence>
<protein>
    <recommendedName>
        <fullName evidence="2">PiggyBac transposable element-derived protein domain-containing protein</fullName>
    </recommendedName>
</protein>
<accession>A0ABD3PLT9</accession>
<dbReference type="PANTHER" id="PTHR46599:SF3">
    <property type="entry name" value="PIGGYBAC TRANSPOSABLE ELEMENT-DERIVED PROTEIN 4"/>
    <property type="match status" value="1"/>
</dbReference>
<reference evidence="3 4" key="1">
    <citation type="submission" date="2024-10" db="EMBL/GenBank/DDBJ databases">
        <title>Updated reference genomes for cyclostephanoid diatoms.</title>
        <authorList>
            <person name="Roberts W.R."/>
            <person name="Alverson A.J."/>
        </authorList>
    </citation>
    <scope>NUCLEOTIDE SEQUENCE [LARGE SCALE GENOMIC DNA]</scope>
    <source>
        <strain evidence="3 4">AJA276-08</strain>
    </source>
</reference>
<keyword evidence="4" id="KW-1185">Reference proteome</keyword>
<organism evidence="3 4">
    <name type="scientific">Stephanodiscus triporus</name>
    <dbReference type="NCBI Taxonomy" id="2934178"/>
    <lineage>
        <taxon>Eukaryota</taxon>
        <taxon>Sar</taxon>
        <taxon>Stramenopiles</taxon>
        <taxon>Ochrophyta</taxon>
        <taxon>Bacillariophyta</taxon>
        <taxon>Coscinodiscophyceae</taxon>
        <taxon>Thalassiosirophycidae</taxon>
        <taxon>Stephanodiscales</taxon>
        <taxon>Stephanodiscaceae</taxon>
        <taxon>Stephanodiscus</taxon>
    </lineage>
</organism>
<evidence type="ECO:0000313" key="4">
    <source>
        <dbReference type="Proteomes" id="UP001530315"/>
    </source>
</evidence>
<name>A0ABD3PLT9_9STRA</name>
<evidence type="ECO:0000256" key="1">
    <source>
        <dbReference type="SAM" id="MobiDB-lite"/>
    </source>
</evidence>
<dbReference type="InterPro" id="IPR029526">
    <property type="entry name" value="PGBD"/>
</dbReference>
<comment type="caution">
    <text evidence="3">The sequence shown here is derived from an EMBL/GenBank/DDBJ whole genome shotgun (WGS) entry which is preliminary data.</text>
</comment>
<proteinExistence type="predicted"/>
<dbReference type="Proteomes" id="UP001530315">
    <property type="component" value="Unassembled WGS sequence"/>
</dbReference>
<feature type="region of interest" description="Disordered" evidence="1">
    <location>
        <begin position="112"/>
        <end position="160"/>
    </location>
</feature>
<gene>
    <name evidence="3" type="ORF">ACHAW5_000283</name>
</gene>
<dbReference type="Pfam" id="PF13843">
    <property type="entry name" value="DDE_Tnp_1_7"/>
    <property type="match status" value="1"/>
</dbReference>
<evidence type="ECO:0000259" key="2">
    <source>
        <dbReference type="Pfam" id="PF13843"/>
    </source>
</evidence>
<dbReference type="AlphaFoldDB" id="A0ABD3PLT9"/>
<evidence type="ECO:0000313" key="3">
    <source>
        <dbReference type="EMBL" id="KAL3788975.1"/>
    </source>
</evidence>
<dbReference type="EMBL" id="JALLAZ020000702">
    <property type="protein sequence ID" value="KAL3788975.1"/>
    <property type="molecule type" value="Genomic_DNA"/>
</dbReference>
<feature type="domain" description="PiggyBac transposable element-derived protein" evidence="2">
    <location>
        <begin position="211"/>
        <end position="571"/>
    </location>
</feature>
<dbReference type="PANTHER" id="PTHR46599">
    <property type="entry name" value="PIGGYBAC TRANSPOSABLE ELEMENT-DERIVED PROTEIN 4"/>
    <property type="match status" value="1"/>
</dbReference>